<feature type="non-terminal residue" evidence="2">
    <location>
        <position position="202"/>
    </location>
</feature>
<proteinExistence type="predicted"/>
<sequence length="202" mass="22862">MTGRVLWFGLISIADDWGRLKYDPERIRRQVFPDDDVPTRMIVTLMAAMEKNRMLLRYESDTQEQIVWLPAFAKHQPMRYRGDSALPPHPEDPDPYGTKGGALTSAKVRERRTSSHKLSPSIAVPVPVPVPTVNSDSSSPPKPPKKAAGTKKPNPWDLEDHEAWLRGLQASYNDLAEELELPRSRRITPGTRKASWAARHHT</sequence>
<dbReference type="AlphaFoldDB" id="A0A0F9D0W8"/>
<reference evidence="2" key="1">
    <citation type="journal article" date="2015" name="Nature">
        <title>Complex archaea that bridge the gap between prokaryotes and eukaryotes.</title>
        <authorList>
            <person name="Spang A."/>
            <person name="Saw J.H."/>
            <person name="Jorgensen S.L."/>
            <person name="Zaremba-Niedzwiedzka K."/>
            <person name="Martijn J."/>
            <person name="Lind A.E."/>
            <person name="van Eijk R."/>
            <person name="Schleper C."/>
            <person name="Guy L."/>
            <person name="Ettema T.J."/>
        </authorList>
    </citation>
    <scope>NUCLEOTIDE SEQUENCE</scope>
</reference>
<accession>A0A0F9D0W8</accession>
<evidence type="ECO:0000256" key="1">
    <source>
        <dbReference type="SAM" id="MobiDB-lite"/>
    </source>
</evidence>
<feature type="compositionally biased region" description="Low complexity" evidence="1">
    <location>
        <begin position="119"/>
        <end position="139"/>
    </location>
</feature>
<feature type="region of interest" description="Disordered" evidence="1">
    <location>
        <begin position="79"/>
        <end position="157"/>
    </location>
</feature>
<dbReference type="EMBL" id="LAZR01030872">
    <property type="protein sequence ID" value="KKL55343.1"/>
    <property type="molecule type" value="Genomic_DNA"/>
</dbReference>
<feature type="region of interest" description="Disordered" evidence="1">
    <location>
        <begin position="178"/>
        <end position="202"/>
    </location>
</feature>
<gene>
    <name evidence="2" type="ORF">LCGC14_2256380</name>
</gene>
<evidence type="ECO:0000313" key="2">
    <source>
        <dbReference type="EMBL" id="KKL55343.1"/>
    </source>
</evidence>
<protein>
    <submittedName>
        <fullName evidence="2">Uncharacterized protein</fullName>
    </submittedName>
</protein>
<organism evidence="2">
    <name type="scientific">marine sediment metagenome</name>
    <dbReference type="NCBI Taxonomy" id="412755"/>
    <lineage>
        <taxon>unclassified sequences</taxon>
        <taxon>metagenomes</taxon>
        <taxon>ecological metagenomes</taxon>
    </lineage>
</organism>
<name>A0A0F9D0W8_9ZZZZ</name>
<comment type="caution">
    <text evidence="2">The sequence shown here is derived from an EMBL/GenBank/DDBJ whole genome shotgun (WGS) entry which is preliminary data.</text>
</comment>